<proteinExistence type="inferred from homology"/>
<evidence type="ECO:0000256" key="2">
    <source>
        <dbReference type="ARBA" id="ARBA00007317"/>
    </source>
</evidence>
<sequence length="397" mass="42504">MPVIAVRIPQMGEGLQEARLVATLKQPGDSVRRDEPIYQMETDKAVMDVESPYEGVLVEWVAEVDTVLPIGSAVARMEVAEGTKEMEVHGGAAEAAASETAAPAAPAATPSARNASIPPRTRAYAKEKGLSDDQLSAIPSKTGKLMPEDVDAFLSSAGSAAPSAESPGGRFREVALSQKQRLLSSRLQRGSQLVVPGTIVVAANWEPIERLRAQVKASGDEFQPSSFTMFAFAVAQALKDFPMFRSTLRGDDTLRTYDAASLGIAVALPGDELVLAVVDRADQLSWRAFADQTREKIDLARGGKDQAHEAVTLSLTNMQAFGLRDAVPVVVPPGIATLFLGEVYNGLCNDVVDEIKLRRLVNLSLTFDHRLINGVGAADFLNRVRANVETISSLITP</sequence>
<dbReference type="Gene3D" id="2.40.50.100">
    <property type="match status" value="1"/>
</dbReference>
<protein>
    <recommendedName>
        <fullName evidence="6">Dihydrolipoamide acetyltransferase component of pyruvate dehydrogenase complex</fullName>
        <ecNumber evidence="6">2.3.1.-</ecNumber>
    </recommendedName>
</protein>
<evidence type="ECO:0000256" key="7">
    <source>
        <dbReference type="SAM" id="MobiDB-lite"/>
    </source>
</evidence>
<dbReference type="InterPro" id="IPR003016">
    <property type="entry name" value="2-oxoA_DH_lipoyl-BS"/>
</dbReference>
<organism evidence="9 10">
    <name type="scientific">Candidatus Nitrosymbiomonas proteolyticus</name>
    <dbReference type="NCBI Taxonomy" id="2608984"/>
    <lineage>
        <taxon>Bacteria</taxon>
        <taxon>Bacillati</taxon>
        <taxon>Armatimonadota</taxon>
        <taxon>Armatimonadota incertae sedis</taxon>
        <taxon>Candidatus Nitrosymbiomonas</taxon>
    </lineage>
</organism>
<dbReference type="PROSITE" id="PS00189">
    <property type="entry name" value="LIPOYL"/>
    <property type="match status" value="1"/>
</dbReference>
<accession>A0A809S2C4</accession>
<dbReference type="InterPro" id="IPR011053">
    <property type="entry name" value="Single_hybrid_motif"/>
</dbReference>
<keyword evidence="5 6" id="KW-0012">Acyltransferase</keyword>
<evidence type="ECO:0000256" key="6">
    <source>
        <dbReference type="RuleBase" id="RU003423"/>
    </source>
</evidence>
<keyword evidence="3 6" id="KW-0808">Transferase</keyword>
<dbReference type="InterPro" id="IPR001078">
    <property type="entry name" value="2-oxoacid_DH_actylTfrase"/>
</dbReference>
<name>A0A809S2C4_9BACT</name>
<keyword evidence="4 6" id="KW-0450">Lipoyl</keyword>
<feature type="region of interest" description="Disordered" evidence="7">
    <location>
        <begin position="90"/>
        <end position="119"/>
    </location>
</feature>
<evidence type="ECO:0000313" key="10">
    <source>
        <dbReference type="Proteomes" id="UP000662873"/>
    </source>
</evidence>
<reference evidence="9" key="1">
    <citation type="journal article" name="DNA Res.">
        <title>The physiological potential of anammox bacteria as revealed by their core genome structure.</title>
        <authorList>
            <person name="Okubo T."/>
            <person name="Toyoda A."/>
            <person name="Fukuhara K."/>
            <person name="Uchiyama I."/>
            <person name="Harigaya Y."/>
            <person name="Kuroiwa M."/>
            <person name="Suzuki T."/>
            <person name="Murakami Y."/>
            <person name="Suwa Y."/>
            <person name="Takami H."/>
        </authorList>
    </citation>
    <scope>NUCLEOTIDE SEQUENCE</scope>
    <source>
        <strain evidence="9">317325-2</strain>
    </source>
</reference>
<dbReference type="AlphaFoldDB" id="A0A809S2C4"/>
<dbReference type="PANTHER" id="PTHR43178">
    <property type="entry name" value="DIHYDROLIPOAMIDE ACETYLTRANSFERASE COMPONENT OF PYRUVATE DEHYDROGENASE COMPLEX"/>
    <property type="match status" value="1"/>
</dbReference>
<gene>
    <name evidence="9" type="ORF">NPRO_03020</name>
</gene>
<dbReference type="EMBL" id="AP021858">
    <property type="protein sequence ID" value="BBO22707.1"/>
    <property type="molecule type" value="Genomic_DNA"/>
</dbReference>
<comment type="similarity">
    <text evidence="2 6">Belongs to the 2-oxoacid dehydrogenase family.</text>
</comment>
<dbReference type="Proteomes" id="UP000662873">
    <property type="component" value="Chromosome"/>
</dbReference>
<keyword evidence="9" id="KW-0670">Pyruvate</keyword>
<dbReference type="InterPro" id="IPR023213">
    <property type="entry name" value="CAT-like_dom_sf"/>
</dbReference>
<evidence type="ECO:0000259" key="8">
    <source>
        <dbReference type="PROSITE" id="PS50968"/>
    </source>
</evidence>
<feature type="domain" description="Lipoyl-binding" evidence="8">
    <location>
        <begin position="3"/>
        <end position="78"/>
    </location>
</feature>
<dbReference type="PANTHER" id="PTHR43178:SF5">
    <property type="entry name" value="LIPOAMIDE ACYLTRANSFERASE COMPONENT OF BRANCHED-CHAIN ALPHA-KETO ACID DEHYDROGENASE COMPLEX, MITOCHONDRIAL"/>
    <property type="match status" value="1"/>
</dbReference>
<dbReference type="EC" id="2.3.1.-" evidence="6"/>
<dbReference type="SUPFAM" id="SSF52777">
    <property type="entry name" value="CoA-dependent acyltransferases"/>
    <property type="match status" value="1"/>
</dbReference>
<dbReference type="PROSITE" id="PS50968">
    <property type="entry name" value="BIOTINYL_LIPOYL"/>
    <property type="match status" value="1"/>
</dbReference>
<evidence type="ECO:0000256" key="1">
    <source>
        <dbReference type="ARBA" id="ARBA00001938"/>
    </source>
</evidence>
<evidence type="ECO:0000256" key="5">
    <source>
        <dbReference type="ARBA" id="ARBA00023315"/>
    </source>
</evidence>
<dbReference type="GO" id="GO:0016407">
    <property type="term" value="F:acetyltransferase activity"/>
    <property type="evidence" value="ECO:0007669"/>
    <property type="project" value="TreeGrafter"/>
</dbReference>
<evidence type="ECO:0000256" key="3">
    <source>
        <dbReference type="ARBA" id="ARBA00022679"/>
    </source>
</evidence>
<evidence type="ECO:0000313" key="9">
    <source>
        <dbReference type="EMBL" id="BBO22707.1"/>
    </source>
</evidence>
<dbReference type="GO" id="GO:0005737">
    <property type="term" value="C:cytoplasm"/>
    <property type="evidence" value="ECO:0007669"/>
    <property type="project" value="TreeGrafter"/>
</dbReference>
<dbReference type="InterPro" id="IPR050743">
    <property type="entry name" value="2-oxoacid_DH_E2_comp"/>
</dbReference>
<dbReference type="Gene3D" id="3.30.559.10">
    <property type="entry name" value="Chloramphenicol acetyltransferase-like domain"/>
    <property type="match status" value="1"/>
</dbReference>
<feature type="compositionally biased region" description="Low complexity" evidence="7">
    <location>
        <begin position="92"/>
        <end position="112"/>
    </location>
</feature>
<dbReference type="GO" id="GO:0031405">
    <property type="term" value="F:lipoic acid binding"/>
    <property type="evidence" value="ECO:0007669"/>
    <property type="project" value="TreeGrafter"/>
</dbReference>
<evidence type="ECO:0000256" key="4">
    <source>
        <dbReference type="ARBA" id="ARBA00022823"/>
    </source>
</evidence>
<dbReference type="KEGG" id="npy:NPRO_03020"/>
<dbReference type="CDD" id="cd06849">
    <property type="entry name" value="lipoyl_domain"/>
    <property type="match status" value="1"/>
</dbReference>
<dbReference type="InterPro" id="IPR000089">
    <property type="entry name" value="Biotin_lipoyl"/>
</dbReference>
<dbReference type="Pfam" id="PF00198">
    <property type="entry name" value="2-oxoacid_dh"/>
    <property type="match status" value="1"/>
</dbReference>
<dbReference type="SUPFAM" id="SSF51230">
    <property type="entry name" value="Single hybrid motif"/>
    <property type="match status" value="1"/>
</dbReference>
<comment type="cofactor">
    <cofactor evidence="1 6">
        <name>(R)-lipoate</name>
        <dbReference type="ChEBI" id="CHEBI:83088"/>
    </cofactor>
</comment>
<dbReference type="Pfam" id="PF00364">
    <property type="entry name" value="Biotin_lipoyl"/>
    <property type="match status" value="1"/>
</dbReference>